<sequence length="215" mass="24676">MKKKIFILLIIIISIFSFSGVFADINPPKSIGAGFEDENNYIKLSTESISFSYKKEVLKRIEPFFSINLNLNNPLKNNDIQAGINLNYEPFNIGIGMWNSFTETASPTYAGYAGASILLNFKFEKIIIGSNFTFKMLNVVLDENGLNYYFKAFPEDLAQMRGFSAYFGYNFFKNENLDISFYMNFMGNYSIIPGGLVFYKLNDAYSFDLKVEIWR</sequence>
<organism evidence="2 3">
    <name type="scientific">Tepiditoga spiralis</name>
    <dbReference type="NCBI Taxonomy" id="2108365"/>
    <lineage>
        <taxon>Bacteria</taxon>
        <taxon>Thermotogati</taxon>
        <taxon>Thermotogota</taxon>
        <taxon>Thermotogae</taxon>
        <taxon>Petrotogales</taxon>
        <taxon>Petrotogaceae</taxon>
        <taxon>Tepiditoga</taxon>
    </lineage>
</organism>
<dbReference type="KEGG" id="ocy:OSSY52_00150"/>
<dbReference type="Proteomes" id="UP000516361">
    <property type="component" value="Chromosome"/>
</dbReference>
<accession>A0A7G1G4D6</accession>
<dbReference type="EMBL" id="AP018712">
    <property type="protein sequence ID" value="BBE29874.1"/>
    <property type="molecule type" value="Genomic_DNA"/>
</dbReference>
<name>A0A7G1G4D6_9BACT</name>
<evidence type="ECO:0000313" key="2">
    <source>
        <dbReference type="EMBL" id="BBE29874.1"/>
    </source>
</evidence>
<feature type="chain" id="PRO_5028830783" evidence="1">
    <location>
        <begin position="24"/>
        <end position="215"/>
    </location>
</feature>
<reference evidence="2 3" key="1">
    <citation type="submission" date="2018-06" db="EMBL/GenBank/DDBJ databases">
        <title>Genome sequencing of Oceanotoga sp. sy52.</title>
        <authorList>
            <person name="Mori K."/>
        </authorList>
    </citation>
    <scope>NUCLEOTIDE SEQUENCE [LARGE SCALE GENOMIC DNA]</scope>
    <source>
        <strain evidence="3">sy52</strain>
    </source>
</reference>
<keyword evidence="1" id="KW-0732">Signal</keyword>
<keyword evidence="3" id="KW-1185">Reference proteome</keyword>
<evidence type="ECO:0000313" key="3">
    <source>
        <dbReference type="Proteomes" id="UP000516361"/>
    </source>
</evidence>
<dbReference type="RefSeq" id="WP_190615024.1">
    <property type="nucleotide sequence ID" value="NZ_AP018712.1"/>
</dbReference>
<gene>
    <name evidence="2" type="ORF">OSSY52_00150</name>
</gene>
<proteinExistence type="predicted"/>
<dbReference type="AlphaFoldDB" id="A0A7G1G4D6"/>
<evidence type="ECO:0000256" key="1">
    <source>
        <dbReference type="SAM" id="SignalP"/>
    </source>
</evidence>
<protein>
    <submittedName>
        <fullName evidence="2">Uncharacterized protein</fullName>
    </submittedName>
</protein>
<feature type="signal peptide" evidence="1">
    <location>
        <begin position="1"/>
        <end position="23"/>
    </location>
</feature>
<dbReference type="InParanoid" id="A0A7G1G4D6"/>